<proteinExistence type="predicted"/>
<sequence length="759" mass="85284">MSSQRMILLTACTHCYNSSPLTPPTLFIENYPFNLAPDLDFSSRHLSSPPPAFMVRHKSEVDIIKEAVIATHLTAPLAKFLTEWSKKVHGMLPKHETAQQPYIFLGHPHNTLTGSPYEEEDWEDILVVRPADNQRKDVDRAEQNGGPLGEAVSLVVCESKGRNGGEQLVSDASRLLKARPDIVGTYALWASSDEYQIIWFDASGVVMSQVIPWDDLTPLKQYIWSLYAPPESHTLFDKSITRQPDGEDMWSVRISTGEVYTNLTRTFVGSSYGRRTNVFTSSGTQANFVIIKDSFPDDLHYGREVCALKIIHENGVFPGVVKLLRSEHDPASRIYTAPTHEAHSSRTERSRDRFVMGSTGEGILMAKSVLDILKAIFDILETHRALVRDCEILHRDISIYNILIYPKHNEETLKVEKLTKNPPVFIRQILEGGKDDLEIDKSSALLIDFDNCARTYVENGDNRHLKERIGTPRFIARAVASGAIRTEADRIPYHPMPELGPGTKARTLYDAAFGSQEYGRFCENGQTIHGVEHVLAHPKYVWGDDKEADEEDETAEPSLPVFYHKPEHDVESVFWVLLYTLIQANPSNPSKEPDQDSLFAYWQILDLFHQHRIPQDSTVDCRDGILLLTLASFKKILHPDLSSLSYMLREMALHITPDYSHLPKAPKPDHLHEVMRRLLLHRIVKLEKNPIPLQPGTPRPGPPSTAKEAAVTEVGGISRKRAADSAVGNEGSKRRKSHSGVSKVSREGTPTSEIIQTSS</sequence>
<reference evidence="3" key="1">
    <citation type="submission" date="2022-07" db="EMBL/GenBank/DDBJ databases">
        <title>Genome Sequence of Physisporinus lineatus.</title>
        <authorList>
            <person name="Buettner E."/>
        </authorList>
    </citation>
    <scope>NUCLEOTIDE SEQUENCE</scope>
    <source>
        <strain evidence="3">VT162</strain>
    </source>
</reference>
<evidence type="ECO:0000313" key="4">
    <source>
        <dbReference type="Proteomes" id="UP001212997"/>
    </source>
</evidence>
<dbReference type="PANTHER" id="PTHR38248">
    <property type="entry name" value="FUNK1 6"/>
    <property type="match status" value="1"/>
</dbReference>
<evidence type="ECO:0000313" key="3">
    <source>
        <dbReference type="EMBL" id="KAJ3486987.1"/>
    </source>
</evidence>
<dbReference type="InterPro" id="IPR011009">
    <property type="entry name" value="Kinase-like_dom_sf"/>
</dbReference>
<feature type="compositionally biased region" description="Pro residues" evidence="1">
    <location>
        <begin position="692"/>
        <end position="703"/>
    </location>
</feature>
<protein>
    <recommendedName>
        <fullName evidence="2">Fungal-type protein kinase domain-containing protein</fullName>
    </recommendedName>
</protein>
<dbReference type="Proteomes" id="UP001212997">
    <property type="component" value="Unassembled WGS sequence"/>
</dbReference>
<dbReference type="Pfam" id="PF17667">
    <property type="entry name" value="Pkinase_fungal"/>
    <property type="match status" value="1"/>
</dbReference>
<feature type="region of interest" description="Disordered" evidence="1">
    <location>
        <begin position="690"/>
        <end position="759"/>
    </location>
</feature>
<accession>A0AAD5V7K6</accession>
<evidence type="ECO:0000259" key="2">
    <source>
        <dbReference type="Pfam" id="PF17667"/>
    </source>
</evidence>
<dbReference type="Gene3D" id="1.10.510.10">
    <property type="entry name" value="Transferase(Phosphotransferase) domain 1"/>
    <property type="match status" value="1"/>
</dbReference>
<feature type="compositionally biased region" description="Polar residues" evidence="1">
    <location>
        <begin position="748"/>
        <end position="759"/>
    </location>
</feature>
<dbReference type="AlphaFoldDB" id="A0AAD5V7K6"/>
<dbReference type="SUPFAM" id="SSF56112">
    <property type="entry name" value="Protein kinase-like (PK-like)"/>
    <property type="match status" value="1"/>
</dbReference>
<evidence type="ECO:0000256" key="1">
    <source>
        <dbReference type="SAM" id="MobiDB-lite"/>
    </source>
</evidence>
<gene>
    <name evidence="3" type="ORF">NLI96_g3851</name>
</gene>
<keyword evidence="4" id="KW-1185">Reference proteome</keyword>
<dbReference type="PANTHER" id="PTHR38248:SF2">
    <property type="entry name" value="FUNK1 11"/>
    <property type="match status" value="1"/>
</dbReference>
<name>A0AAD5V7K6_9APHY</name>
<feature type="domain" description="Fungal-type protein kinase" evidence="2">
    <location>
        <begin position="340"/>
        <end position="580"/>
    </location>
</feature>
<organism evidence="3 4">
    <name type="scientific">Meripilus lineatus</name>
    <dbReference type="NCBI Taxonomy" id="2056292"/>
    <lineage>
        <taxon>Eukaryota</taxon>
        <taxon>Fungi</taxon>
        <taxon>Dikarya</taxon>
        <taxon>Basidiomycota</taxon>
        <taxon>Agaricomycotina</taxon>
        <taxon>Agaricomycetes</taxon>
        <taxon>Polyporales</taxon>
        <taxon>Meripilaceae</taxon>
        <taxon>Meripilus</taxon>
    </lineage>
</organism>
<dbReference type="EMBL" id="JANAWD010000105">
    <property type="protein sequence ID" value="KAJ3486987.1"/>
    <property type="molecule type" value="Genomic_DNA"/>
</dbReference>
<dbReference type="InterPro" id="IPR040976">
    <property type="entry name" value="Pkinase_fungal"/>
</dbReference>
<comment type="caution">
    <text evidence="3">The sequence shown here is derived from an EMBL/GenBank/DDBJ whole genome shotgun (WGS) entry which is preliminary data.</text>
</comment>